<dbReference type="Proteomes" id="UP000680866">
    <property type="component" value="Chromosome"/>
</dbReference>
<dbReference type="EMBL" id="AP023359">
    <property type="protein sequence ID" value="BCJ63261.1"/>
    <property type="molecule type" value="Genomic_DNA"/>
</dbReference>
<proteinExistence type="predicted"/>
<evidence type="ECO:0000313" key="3">
    <source>
        <dbReference type="EMBL" id="BCJ63261.1"/>
    </source>
</evidence>
<keyword evidence="4" id="KW-1185">Reference proteome</keyword>
<dbReference type="Pfam" id="PF20530">
    <property type="entry name" value="DUF6745"/>
    <property type="match status" value="1"/>
</dbReference>
<sequence>MTIETVTVAPAPAGPPDATPAPAGPLDATPATAEDAAAAALAGLADRWLEHGLCTTPADRPAAEAAVREAYVAAGLPAPRHVVWLPSPFAGALAAALLTAAPAGAAGSGPDAAAPAGAARPGPDAADPAADAPDGTDSGAAPATRTATAIAEVLAALRAQGCVPGEVAPGKAIRGTLRTAPWAAARMAATERLGPAGWAAHWAAGGQRTWNLLVDRVVTPLRTRLAEDLVADVRDPLTERARSALFDAVYGLHEAAWLSAFDGDPRLRGLAGVATSAGWWWPYEQVAVLTERPVVAERDNVGRLHRGDGPALAYPDGYGLHVWRGMAIPAEVARELPKLTVQRIRAEQNAEVRRVMLEHFGYDRYLRDSNARALHRDECGVLWRIELSDDEPLVMVEVVNSTAEPDGTYRTYWLRVPPDTRTARGGVAWTFGLTEEQYAPLAQT</sequence>
<organism evidence="3 4">
    <name type="scientific">Polymorphospora rubra</name>
    <dbReference type="NCBI Taxonomy" id="338584"/>
    <lineage>
        <taxon>Bacteria</taxon>
        <taxon>Bacillati</taxon>
        <taxon>Actinomycetota</taxon>
        <taxon>Actinomycetes</taxon>
        <taxon>Micromonosporales</taxon>
        <taxon>Micromonosporaceae</taxon>
        <taxon>Polymorphospora</taxon>
    </lineage>
</organism>
<evidence type="ECO:0000259" key="2">
    <source>
        <dbReference type="Pfam" id="PF20530"/>
    </source>
</evidence>
<dbReference type="InterPro" id="IPR046633">
    <property type="entry name" value="DUF6745"/>
</dbReference>
<feature type="region of interest" description="Disordered" evidence="1">
    <location>
        <begin position="1"/>
        <end position="29"/>
    </location>
</feature>
<reference evidence="3" key="1">
    <citation type="submission" date="2020-08" db="EMBL/GenBank/DDBJ databases">
        <title>Whole genome shotgun sequence of Polymorphospora rubra NBRC 101157.</title>
        <authorList>
            <person name="Komaki H."/>
            <person name="Tamura T."/>
        </authorList>
    </citation>
    <scope>NUCLEOTIDE SEQUENCE</scope>
    <source>
        <strain evidence="3">NBRC 101157</strain>
    </source>
</reference>
<dbReference type="RefSeq" id="WP_246568197.1">
    <property type="nucleotide sequence ID" value="NZ_AP023359.1"/>
</dbReference>
<name>A0A810MQB6_9ACTN</name>
<protein>
    <recommendedName>
        <fullName evidence="2">DUF6745 domain-containing protein</fullName>
    </recommendedName>
</protein>
<accession>A0A810MQB6</accession>
<dbReference type="AlphaFoldDB" id="A0A810MQB6"/>
<feature type="compositionally biased region" description="Pro residues" evidence="1">
    <location>
        <begin position="12"/>
        <end position="23"/>
    </location>
</feature>
<gene>
    <name evidence="3" type="ORF">Prubr_02820</name>
</gene>
<feature type="compositionally biased region" description="Low complexity" evidence="1">
    <location>
        <begin position="1"/>
        <end position="11"/>
    </location>
</feature>
<evidence type="ECO:0000256" key="1">
    <source>
        <dbReference type="SAM" id="MobiDB-lite"/>
    </source>
</evidence>
<dbReference type="KEGG" id="pry:Prubr_02820"/>
<evidence type="ECO:0000313" key="4">
    <source>
        <dbReference type="Proteomes" id="UP000680866"/>
    </source>
</evidence>
<feature type="domain" description="DUF6745" evidence="2">
    <location>
        <begin position="242"/>
        <end position="444"/>
    </location>
</feature>
<feature type="region of interest" description="Disordered" evidence="1">
    <location>
        <begin position="104"/>
        <end position="143"/>
    </location>
</feature>